<evidence type="ECO:0000313" key="2">
    <source>
        <dbReference type="Proteomes" id="UP000827872"/>
    </source>
</evidence>
<name>A0ACB8ELC4_9SAUR</name>
<sequence length="94" mass="10268">MAAIAATGALLWGWFWNERFWLPANLTWADLERQGADDGVGYPRAGHVLGALPLAVGLLALRRVFESSKQLEVKDFMLNKTFCCLSPMGTGGLT</sequence>
<dbReference type="Proteomes" id="UP000827872">
    <property type="component" value="Linkage Group LG03"/>
</dbReference>
<accession>A0ACB8ELC4</accession>
<evidence type="ECO:0000313" key="1">
    <source>
        <dbReference type="EMBL" id="KAH7993298.1"/>
    </source>
</evidence>
<reference evidence="1" key="1">
    <citation type="submission" date="2021-08" db="EMBL/GenBank/DDBJ databases">
        <title>The first chromosome-level gecko genome reveals the dynamic sex chromosomes of Neotropical dwarf geckos (Sphaerodactylidae: Sphaerodactylus).</title>
        <authorList>
            <person name="Pinto B.J."/>
            <person name="Keating S.E."/>
            <person name="Gamble T."/>
        </authorList>
    </citation>
    <scope>NUCLEOTIDE SEQUENCE</scope>
    <source>
        <strain evidence="1">TG3544</strain>
    </source>
</reference>
<protein>
    <submittedName>
        <fullName evidence="1">Uncharacterized protein</fullName>
    </submittedName>
</protein>
<comment type="caution">
    <text evidence="1">The sequence shown here is derived from an EMBL/GenBank/DDBJ whole genome shotgun (WGS) entry which is preliminary data.</text>
</comment>
<keyword evidence="2" id="KW-1185">Reference proteome</keyword>
<proteinExistence type="predicted"/>
<organism evidence="1 2">
    <name type="scientific">Sphaerodactylus townsendi</name>
    <dbReference type="NCBI Taxonomy" id="933632"/>
    <lineage>
        <taxon>Eukaryota</taxon>
        <taxon>Metazoa</taxon>
        <taxon>Chordata</taxon>
        <taxon>Craniata</taxon>
        <taxon>Vertebrata</taxon>
        <taxon>Euteleostomi</taxon>
        <taxon>Lepidosauria</taxon>
        <taxon>Squamata</taxon>
        <taxon>Bifurcata</taxon>
        <taxon>Gekkota</taxon>
        <taxon>Sphaerodactylidae</taxon>
        <taxon>Sphaerodactylus</taxon>
    </lineage>
</organism>
<gene>
    <name evidence="1" type="ORF">K3G42_030512</name>
</gene>
<dbReference type="EMBL" id="CM037616">
    <property type="protein sequence ID" value="KAH7993298.1"/>
    <property type="molecule type" value="Genomic_DNA"/>
</dbReference>